<dbReference type="Gene3D" id="3.40.50.300">
    <property type="entry name" value="P-loop containing nucleotide triphosphate hydrolases"/>
    <property type="match status" value="1"/>
</dbReference>
<comment type="caution">
    <text evidence="4">The sequence shown here is derived from an EMBL/GenBank/DDBJ whole genome shotgun (WGS) entry which is preliminary data.</text>
</comment>
<reference evidence="4" key="1">
    <citation type="submission" date="2020-05" db="EMBL/GenBank/DDBJ databases">
        <title>Mycena genomes resolve the evolution of fungal bioluminescence.</title>
        <authorList>
            <person name="Tsai I.J."/>
        </authorList>
    </citation>
    <scope>NUCLEOTIDE SEQUENCE</scope>
    <source>
        <strain evidence="4">160909Yilan</strain>
    </source>
</reference>
<feature type="domain" description="NACHT" evidence="3">
    <location>
        <begin position="149"/>
        <end position="261"/>
    </location>
</feature>
<name>A0A8H6U2C0_9AGAR</name>
<dbReference type="EMBL" id="JACAZH010000084">
    <property type="protein sequence ID" value="KAF7328290.1"/>
    <property type="molecule type" value="Genomic_DNA"/>
</dbReference>
<dbReference type="PROSITE" id="PS50837">
    <property type="entry name" value="NACHT"/>
    <property type="match status" value="1"/>
</dbReference>
<dbReference type="PANTHER" id="PTHR10039:SF14">
    <property type="entry name" value="NACHT DOMAIN-CONTAINING PROTEIN"/>
    <property type="match status" value="1"/>
</dbReference>
<feature type="compositionally biased region" description="Basic and acidic residues" evidence="2">
    <location>
        <begin position="431"/>
        <end position="442"/>
    </location>
</feature>
<evidence type="ECO:0000256" key="1">
    <source>
        <dbReference type="ARBA" id="ARBA00022737"/>
    </source>
</evidence>
<evidence type="ECO:0000313" key="5">
    <source>
        <dbReference type="Proteomes" id="UP000623467"/>
    </source>
</evidence>
<dbReference type="InterPro" id="IPR027417">
    <property type="entry name" value="P-loop_NTPase"/>
</dbReference>
<dbReference type="Proteomes" id="UP000623467">
    <property type="component" value="Unassembled WGS sequence"/>
</dbReference>
<organism evidence="4 5">
    <name type="scientific">Mycena sanguinolenta</name>
    <dbReference type="NCBI Taxonomy" id="230812"/>
    <lineage>
        <taxon>Eukaryota</taxon>
        <taxon>Fungi</taxon>
        <taxon>Dikarya</taxon>
        <taxon>Basidiomycota</taxon>
        <taxon>Agaricomycotina</taxon>
        <taxon>Agaricomycetes</taxon>
        <taxon>Agaricomycetidae</taxon>
        <taxon>Agaricales</taxon>
        <taxon>Marasmiineae</taxon>
        <taxon>Mycenaceae</taxon>
        <taxon>Mycena</taxon>
    </lineage>
</organism>
<gene>
    <name evidence="4" type="ORF">MSAN_02488300</name>
</gene>
<proteinExistence type="predicted"/>
<dbReference type="OrthoDB" id="5967843at2759"/>
<evidence type="ECO:0000256" key="2">
    <source>
        <dbReference type="SAM" id="MobiDB-lite"/>
    </source>
</evidence>
<accession>A0A8H6U2C0</accession>
<evidence type="ECO:0000259" key="3">
    <source>
        <dbReference type="PROSITE" id="PS50837"/>
    </source>
</evidence>
<dbReference type="InterPro" id="IPR007111">
    <property type="entry name" value="NACHT_NTPase"/>
</dbReference>
<protein>
    <submittedName>
        <fullName evidence="4">NACHT domain-containing protein</fullName>
    </submittedName>
</protein>
<evidence type="ECO:0000313" key="4">
    <source>
        <dbReference type="EMBL" id="KAF7328290.1"/>
    </source>
</evidence>
<dbReference type="InterPro" id="IPR056884">
    <property type="entry name" value="NPHP3-like_N"/>
</dbReference>
<feature type="compositionally biased region" description="Polar residues" evidence="2">
    <location>
        <begin position="409"/>
        <end position="419"/>
    </location>
</feature>
<keyword evidence="5" id="KW-1185">Reference proteome</keyword>
<keyword evidence="1" id="KW-0677">Repeat</keyword>
<dbReference type="PANTHER" id="PTHR10039">
    <property type="entry name" value="AMELOGENIN"/>
    <property type="match status" value="1"/>
</dbReference>
<sequence length="537" mass="59976">MPTWNDSALAAFPSSQLRLEVKSLRAAALSFGLYGWVSLYPTHPTDPPASPHLTELWPRRGTLMFKTRLVPKPYLDPVFIGAGEVREEGVTDESSGNFTAFDILHHAVALKAIHDSTDSFMEPKCHPETRTKLLKDLRDWAVETRPKTTILWLYGPAGAGKSAIMQTLATQLDEDGRLGVGFFFKYGHATRGNARTLFTTIAYQLALNVQWLRAPISQVVEQNPSLVARSIAVQRQELIYKPCRTHDHHDPIVILIDGLDECDRHSVQVEILRTIRSTSLNHPLLPRFIVASRAEAHIREMFDSPIYDGHHRSVNLVQSFDDVRNISVTSSREFTVSTAQCGESHDLGLRPTYWKNWFIDDKYYRPTCRRKGRQVSSNSSFEHTVLVSAIVMITDIDKVSLGIGLGNRPRNSGSRSALTTPPRDTPSFVPEGRERKPVHAGEGHAGYAQKPREVNTMITPLTTIYIGAVSMRPRERLDLSAEGDCIFKLLSIDANSGASWREKVEEVTEAKEAKEALAGTATEMGQVEQEAMAWVQA</sequence>
<feature type="region of interest" description="Disordered" evidence="2">
    <location>
        <begin position="404"/>
        <end position="448"/>
    </location>
</feature>
<dbReference type="SUPFAM" id="SSF52540">
    <property type="entry name" value="P-loop containing nucleoside triphosphate hydrolases"/>
    <property type="match status" value="1"/>
</dbReference>
<dbReference type="Pfam" id="PF24883">
    <property type="entry name" value="NPHP3_N"/>
    <property type="match status" value="1"/>
</dbReference>
<dbReference type="AlphaFoldDB" id="A0A8H6U2C0"/>